<evidence type="ECO:0000313" key="2">
    <source>
        <dbReference type="EMBL" id="KAL1611944.1"/>
    </source>
</evidence>
<feature type="region of interest" description="Disordered" evidence="1">
    <location>
        <begin position="1"/>
        <end position="34"/>
    </location>
</feature>
<dbReference type="EMBL" id="JAKJXO020000001">
    <property type="protein sequence ID" value="KAL1611944.1"/>
    <property type="molecule type" value="Genomic_DNA"/>
</dbReference>
<name>A0ABR3S5H3_9PLEO</name>
<sequence>MEPVASPNVEMISERSYTPSNKSSQSLITACESSELSDADSLEYQKYQADLDLRTAHVQEQWRAFRAGLQEGMTEAKREQLLNDRCEDDSINPKHLNLEGMDLKEEGVYELEATESQTTGKRGAYELEVAKTQNDGNNAPESVFSAERTPLVGTLPADVEIFQTQHEAFVPTITNDEIVGPAYSLVIMLVLVYLSFEVASSIAQALASYLSLVK</sequence>
<keyword evidence="3" id="KW-1185">Reference proteome</keyword>
<accession>A0ABR3S5H3</accession>
<gene>
    <name evidence="2" type="ORF">SLS60_000167</name>
</gene>
<proteinExistence type="predicted"/>
<evidence type="ECO:0000313" key="3">
    <source>
        <dbReference type="Proteomes" id="UP001521785"/>
    </source>
</evidence>
<dbReference type="Proteomes" id="UP001521785">
    <property type="component" value="Unassembled WGS sequence"/>
</dbReference>
<reference evidence="2 3" key="1">
    <citation type="submission" date="2024-02" db="EMBL/GenBank/DDBJ databases">
        <title>De novo assembly and annotation of 12 fungi associated with fruit tree decline syndrome in Ontario, Canada.</title>
        <authorList>
            <person name="Sulman M."/>
            <person name="Ellouze W."/>
            <person name="Ilyukhin E."/>
        </authorList>
    </citation>
    <scope>NUCLEOTIDE SEQUENCE [LARGE SCALE GENOMIC DNA]</scope>
    <source>
        <strain evidence="2 3">M42-189</strain>
    </source>
</reference>
<evidence type="ECO:0000256" key="1">
    <source>
        <dbReference type="SAM" id="MobiDB-lite"/>
    </source>
</evidence>
<feature type="compositionally biased region" description="Polar residues" evidence="1">
    <location>
        <begin position="15"/>
        <end position="28"/>
    </location>
</feature>
<organism evidence="2 3">
    <name type="scientific">Paraconiothyrium brasiliense</name>
    <dbReference type="NCBI Taxonomy" id="300254"/>
    <lineage>
        <taxon>Eukaryota</taxon>
        <taxon>Fungi</taxon>
        <taxon>Dikarya</taxon>
        <taxon>Ascomycota</taxon>
        <taxon>Pezizomycotina</taxon>
        <taxon>Dothideomycetes</taxon>
        <taxon>Pleosporomycetidae</taxon>
        <taxon>Pleosporales</taxon>
        <taxon>Massarineae</taxon>
        <taxon>Didymosphaeriaceae</taxon>
        <taxon>Paraconiothyrium</taxon>
    </lineage>
</organism>
<protein>
    <submittedName>
        <fullName evidence="2">Uncharacterized protein</fullName>
    </submittedName>
</protein>
<comment type="caution">
    <text evidence="2">The sequence shown here is derived from an EMBL/GenBank/DDBJ whole genome shotgun (WGS) entry which is preliminary data.</text>
</comment>